<dbReference type="InterPro" id="IPR051330">
    <property type="entry name" value="Phosphatase_reg/MetRdx"/>
</dbReference>
<comment type="caution">
    <text evidence="3">The sequence shown here is derived from an EMBL/GenBank/DDBJ whole genome shotgun (WGS) entry which is preliminary data.</text>
</comment>
<reference evidence="3 4" key="1">
    <citation type="submission" date="2014-11" db="EMBL/GenBank/DDBJ databases">
        <title>Pan-genome of Gallibacterium spp.</title>
        <authorList>
            <person name="Kudirkiene E."/>
            <person name="Bojesen A.M."/>
        </authorList>
    </citation>
    <scope>NUCLEOTIDE SEQUENCE [LARGE SCALE GENOMIC DNA]</scope>
    <source>
        <strain evidence="3 4">F150</strain>
    </source>
</reference>
<evidence type="ECO:0000313" key="4">
    <source>
        <dbReference type="Proteomes" id="UP000092649"/>
    </source>
</evidence>
<evidence type="ECO:0000313" key="3">
    <source>
        <dbReference type="EMBL" id="OBW94585.1"/>
    </source>
</evidence>
<dbReference type="PANTHER" id="PTHR21021:SF15">
    <property type="entry name" value="FREE METHIONINE-R-SULFOXIDE REDUCTASE"/>
    <property type="match status" value="1"/>
</dbReference>
<dbReference type="GO" id="GO:0016301">
    <property type="term" value="F:kinase activity"/>
    <property type="evidence" value="ECO:0007669"/>
    <property type="project" value="UniProtKB-KW"/>
</dbReference>
<dbReference type="PANTHER" id="PTHR21021">
    <property type="entry name" value="GAF/PUTATIVE CYTOSKELETAL PROTEIN"/>
    <property type="match status" value="1"/>
</dbReference>
<dbReference type="Pfam" id="PF01590">
    <property type="entry name" value="GAF"/>
    <property type="match status" value="1"/>
</dbReference>
<dbReference type="FunFam" id="3.30.450.40:FF:000008">
    <property type="entry name" value="GAF domain-containing proteins"/>
    <property type="match status" value="1"/>
</dbReference>
<dbReference type="RefSeq" id="WP_066107374.1">
    <property type="nucleotide sequence ID" value="NZ_JTJL01000022.1"/>
</dbReference>
<accession>A0A1A7NYC4</accession>
<evidence type="ECO:0000256" key="1">
    <source>
        <dbReference type="ARBA" id="ARBA00038454"/>
    </source>
</evidence>
<keyword evidence="3" id="KW-0808">Transferase</keyword>
<dbReference type="Proteomes" id="UP000092649">
    <property type="component" value="Unassembled WGS sequence"/>
</dbReference>
<dbReference type="GO" id="GO:0005829">
    <property type="term" value="C:cytosol"/>
    <property type="evidence" value="ECO:0007669"/>
    <property type="project" value="TreeGrafter"/>
</dbReference>
<dbReference type="GO" id="GO:0033745">
    <property type="term" value="F:L-methionine-(R)-S-oxide reductase activity"/>
    <property type="evidence" value="ECO:0007669"/>
    <property type="project" value="TreeGrafter"/>
</dbReference>
<gene>
    <name evidence="3" type="ORF">QS62_05985</name>
</gene>
<dbReference type="SUPFAM" id="SSF55781">
    <property type="entry name" value="GAF domain-like"/>
    <property type="match status" value="1"/>
</dbReference>
<dbReference type="InterPro" id="IPR003018">
    <property type="entry name" value="GAF"/>
</dbReference>
<organism evidence="3 4">
    <name type="scientific">Gallibacterium salpingitidis</name>
    <dbReference type="NCBI Taxonomy" id="505341"/>
    <lineage>
        <taxon>Bacteria</taxon>
        <taxon>Pseudomonadati</taxon>
        <taxon>Pseudomonadota</taxon>
        <taxon>Gammaproteobacteria</taxon>
        <taxon>Pasteurellales</taxon>
        <taxon>Pasteurellaceae</taxon>
        <taxon>Gallibacterium</taxon>
    </lineage>
</organism>
<keyword evidence="4" id="KW-1185">Reference proteome</keyword>
<keyword evidence="3" id="KW-0418">Kinase</keyword>
<dbReference type="Gene3D" id="3.30.450.40">
    <property type="match status" value="1"/>
</dbReference>
<protein>
    <submittedName>
        <fullName evidence="3">Histidine kinase</fullName>
    </submittedName>
</protein>
<dbReference type="InterPro" id="IPR029016">
    <property type="entry name" value="GAF-like_dom_sf"/>
</dbReference>
<feature type="domain" description="GAF" evidence="2">
    <location>
        <begin position="28"/>
        <end position="150"/>
    </location>
</feature>
<dbReference type="EMBL" id="JTJL01000022">
    <property type="protein sequence ID" value="OBW94585.1"/>
    <property type="molecule type" value="Genomic_DNA"/>
</dbReference>
<dbReference type="AlphaFoldDB" id="A0A1A7NYC4"/>
<evidence type="ECO:0000259" key="2">
    <source>
        <dbReference type="Pfam" id="PF01590"/>
    </source>
</evidence>
<proteinExistence type="inferred from homology"/>
<name>A0A1A7NYC4_9PAST</name>
<dbReference type="OrthoDB" id="9796252at2"/>
<dbReference type="PATRIC" id="fig|505341.3.peg.1202"/>
<sequence>MFSFSDTDLNNLPISLQALIADDDNLISVLANTSALLNQYLPEINWVGFYLLNAQNVLTLGPFQGKIACTRIPVGKGVCGQAVAQNKVLRIDDVHQFAGHIACDSASNAEIVLPLYHQGKIIGVLDIDSPKFARFTEQDQHILERCMQQLTDHLSTLNI</sequence>
<comment type="similarity">
    <text evidence="1">Belongs to the free Met sulfoxide reductase family.</text>
</comment>